<reference evidence="1" key="1">
    <citation type="submission" date="2019-08" db="EMBL/GenBank/DDBJ databases">
        <authorList>
            <person name="Kucharzyk K."/>
            <person name="Murdoch R.W."/>
            <person name="Higgins S."/>
            <person name="Loffler F."/>
        </authorList>
    </citation>
    <scope>NUCLEOTIDE SEQUENCE</scope>
</reference>
<sequence>MKGREVVFRGVTTLFAMQGLIAGCGSASRLAAAQLPDKPVAGLYPGIRRLIDIRRFLQRLPELGHRPLRVHPSPASE</sequence>
<proteinExistence type="predicted"/>
<dbReference type="AlphaFoldDB" id="A0A645CIP5"/>
<name>A0A645CIP5_9ZZZZ</name>
<dbReference type="PROSITE" id="PS51257">
    <property type="entry name" value="PROKAR_LIPOPROTEIN"/>
    <property type="match status" value="1"/>
</dbReference>
<accession>A0A645CIP5</accession>
<evidence type="ECO:0000313" key="1">
    <source>
        <dbReference type="EMBL" id="MPM76804.1"/>
    </source>
</evidence>
<comment type="caution">
    <text evidence="1">The sequence shown here is derived from an EMBL/GenBank/DDBJ whole genome shotgun (WGS) entry which is preliminary data.</text>
</comment>
<gene>
    <name evidence="1" type="ORF">SDC9_123803</name>
</gene>
<protein>
    <submittedName>
        <fullName evidence="1">Uncharacterized protein</fullName>
    </submittedName>
</protein>
<organism evidence="1">
    <name type="scientific">bioreactor metagenome</name>
    <dbReference type="NCBI Taxonomy" id="1076179"/>
    <lineage>
        <taxon>unclassified sequences</taxon>
        <taxon>metagenomes</taxon>
        <taxon>ecological metagenomes</taxon>
    </lineage>
</organism>
<dbReference type="EMBL" id="VSSQ01027511">
    <property type="protein sequence ID" value="MPM76804.1"/>
    <property type="molecule type" value="Genomic_DNA"/>
</dbReference>